<dbReference type="RefSeq" id="WP_050739810.1">
    <property type="nucleotide sequence ID" value="NZ_LGYO01000017.1"/>
</dbReference>
<keyword evidence="6" id="KW-0418">Kinase</keyword>
<dbReference type="SMART" id="SM00387">
    <property type="entry name" value="HATPase_c"/>
    <property type="match status" value="1"/>
</dbReference>
<dbReference type="PRINTS" id="PR00344">
    <property type="entry name" value="BCTRLSENSOR"/>
</dbReference>
<dbReference type="PANTHER" id="PTHR45453">
    <property type="entry name" value="PHOSPHATE REGULON SENSOR PROTEIN PHOR"/>
    <property type="match status" value="1"/>
</dbReference>
<keyword evidence="8" id="KW-1133">Transmembrane helix</keyword>
<keyword evidence="7" id="KW-0902">Two-component regulatory system</keyword>
<evidence type="ECO:0000313" key="10">
    <source>
        <dbReference type="EMBL" id="KNZ42262.1"/>
    </source>
</evidence>
<evidence type="ECO:0000256" key="8">
    <source>
        <dbReference type="SAM" id="Phobius"/>
    </source>
</evidence>
<evidence type="ECO:0000256" key="3">
    <source>
        <dbReference type="ARBA" id="ARBA00012438"/>
    </source>
</evidence>
<dbReference type="EMBL" id="LGYO01000017">
    <property type="protein sequence ID" value="KNZ42262.1"/>
    <property type="molecule type" value="Genomic_DNA"/>
</dbReference>
<name>A0A0L6U1N2_9FIRM</name>
<dbReference type="InterPro" id="IPR005467">
    <property type="entry name" value="His_kinase_dom"/>
</dbReference>
<comment type="caution">
    <text evidence="10">The sequence shown here is derived from an EMBL/GenBank/DDBJ whole genome shotgun (WGS) entry which is preliminary data.</text>
</comment>
<proteinExistence type="predicted"/>
<dbReference type="EC" id="2.7.13.3" evidence="3"/>
<dbReference type="InterPro" id="IPR003661">
    <property type="entry name" value="HisK_dim/P_dom"/>
</dbReference>
<dbReference type="SMART" id="SM00388">
    <property type="entry name" value="HisKA"/>
    <property type="match status" value="1"/>
</dbReference>
<dbReference type="STRING" id="52689.AKG39_07735"/>
<dbReference type="Pfam" id="PF02518">
    <property type="entry name" value="HATPase_c"/>
    <property type="match status" value="1"/>
</dbReference>
<feature type="domain" description="Histidine kinase" evidence="9">
    <location>
        <begin position="90"/>
        <end position="303"/>
    </location>
</feature>
<dbReference type="InterPro" id="IPR036097">
    <property type="entry name" value="HisK_dim/P_sf"/>
</dbReference>
<reference evidence="11" key="1">
    <citation type="submission" date="2015-07" db="EMBL/GenBank/DDBJ databases">
        <title>Draft genome sequence of Acetobacterium bakii DSM 8293, a potential psychrophilic chemical producer through syngas fermentation.</title>
        <authorList>
            <person name="Song Y."/>
            <person name="Hwang S."/>
            <person name="Cho B.-K."/>
        </authorList>
    </citation>
    <scope>NUCLEOTIDE SEQUENCE [LARGE SCALE GENOMIC DNA]</scope>
    <source>
        <strain evidence="11">DSM 8239</strain>
    </source>
</reference>
<comment type="subcellular location">
    <subcellularLocation>
        <location evidence="2">Membrane</location>
    </subcellularLocation>
</comment>
<gene>
    <name evidence="10" type="ORF">AKG39_07735</name>
</gene>
<evidence type="ECO:0000256" key="1">
    <source>
        <dbReference type="ARBA" id="ARBA00000085"/>
    </source>
</evidence>
<dbReference type="CDD" id="cd00082">
    <property type="entry name" value="HisKA"/>
    <property type="match status" value="1"/>
</dbReference>
<dbReference type="PANTHER" id="PTHR45453:SF1">
    <property type="entry name" value="PHOSPHATE REGULON SENSOR PROTEIN PHOR"/>
    <property type="match status" value="1"/>
</dbReference>
<dbReference type="OrthoDB" id="335833at2"/>
<evidence type="ECO:0000259" key="9">
    <source>
        <dbReference type="PROSITE" id="PS50109"/>
    </source>
</evidence>
<dbReference type="PROSITE" id="PS50109">
    <property type="entry name" value="HIS_KIN"/>
    <property type="match status" value="1"/>
</dbReference>
<comment type="catalytic activity">
    <reaction evidence="1">
        <text>ATP + protein L-histidine = ADP + protein N-phospho-L-histidine.</text>
        <dbReference type="EC" id="2.7.13.3"/>
    </reaction>
</comment>
<dbReference type="GO" id="GO:0004721">
    <property type="term" value="F:phosphoprotein phosphatase activity"/>
    <property type="evidence" value="ECO:0007669"/>
    <property type="project" value="TreeGrafter"/>
</dbReference>
<protein>
    <recommendedName>
        <fullName evidence="3">histidine kinase</fullName>
        <ecNumber evidence="3">2.7.13.3</ecNumber>
    </recommendedName>
</protein>
<dbReference type="Gene3D" id="3.30.565.10">
    <property type="entry name" value="Histidine kinase-like ATPase, C-terminal domain"/>
    <property type="match status" value="1"/>
</dbReference>
<dbReference type="SUPFAM" id="SSF47384">
    <property type="entry name" value="Homodimeric domain of signal transducing histidine kinase"/>
    <property type="match status" value="1"/>
</dbReference>
<keyword evidence="8" id="KW-0472">Membrane</keyword>
<dbReference type="Gene3D" id="1.10.287.130">
    <property type="match status" value="1"/>
</dbReference>
<dbReference type="AlphaFoldDB" id="A0A0L6U1N2"/>
<evidence type="ECO:0000256" key="2">
    <source>
        <dbReference type="ARBA" id="ARBA00004370"/>
    </source>
</evidence>
<feature type="transmembrane region" description="Helical" evidence="8">
    <location>
        <begin position="42"/>
        <end position="69"/>
    </location>
</feature>
<organism evidence="10 11">
    <name type="scientific">Acetobacterium bakii</name>
    <dbReference type="NCBI Taxonomy" id="52689"/>
    <lineage>
        <taxon>Bacteria</taxon>
        <taxon>Bacillati</taxon>
        <taxon>Bacillota</taxon>
        <taxon>Clostridia</taxon>
        <taxon>Eubacteriales</taxon>
        <taxon>Eubacteriaceae</taxon>
        <taxon>Acetobacterium</taxon>
    </lineage>
</organism>
<dbReference type="InterPro" id="IPR036890">
    <property type="entry name" value="HATPase_C_sf"/>
</dbReference>
<dbReference type="GO" id="GO:0005886">
    <property type="term" value="C:plasma membrane"/>
    <property type="evidence" value="ECO:0007669"/>
    <property type="project" value="TreeGrafter"/>
</dbReference>
<dbReference type="SUPFAM" id="SSF55874">
    <property type="entry name" value="ATPase domain of HSP90 chaperone/DNA topoisomerase II/histidine kinase"/>
    <property type="match status" value="1"/>
</dbReference>
<dbReference type="Pfam" id="PF00512">
    <property type="entry name" value="HisKA"/>
    <property type="match status" value="1"/>
</dbReference>
<evidence type="ECO:0000256" key="6">
    <source>
        <dbReference type="ARBA" id="ARBA00022777"/>
    </source>
</evidence>
<keyword evidence="5" id="KW-0808">Transferase</keyword>
<dbReference type="InterPro" id="IPR050351">
    <property type="entry name" value="BphY/WalK/GraS-like"/>
</dbReference>
<evidence type="ECO:0000256" key="5">
    <source>
        <dbReference type="ARBA" id="ARBA00022679"/>
    </source>
</evidence>
<evidence type="ECO:0000256" key="4">
    <source>
        <dbReference type="ARBA" id="ARBA00022553"/>
    </source>
</evidence>
<dbReference type="GO" id="GO:0016036">
    <property type="term" value="P:cellular response to phosphate starvation"/>
    <property type="evidence" value="ECO:0007669"/>
    <property type="project" value="TreeGrafter"/>
</dbReference>
<dbReference type="InterPro" id="IPR003594">
    <property type="entry name" value="HATPase_dom"/>
</dbReference>
<evidence type="ECO:0000313" key="11">
    <source>
        <dbReference type="Proteomes" id="UP000036873"/>
    </source>
</evidence>
<dbReference type="Proteomes" id="UP000036873">
    <property type="component" value="Unassembled WGS sequence"/>
</dbReference>
<keyword evidence="4" id="KW-0597">Phosphoprotein</keyword>
<dbReference type="InterPro" id="IPR004358">
    <property type="entry name" value="Sig_transdc_His_kin-like_C"/>
</dbReference>
<accession>A0A0L6U1N2</accession>
<evidence type="ECO:0000256" key="7">
    <source>
        <dbReference type="ARBA" id="ARBA00023012"/>
    </source>
</evidence>
<keyword evidence="8" id="KW-0812">Transmembrane</keyword>
<keyword evidence="11" id="KW-1185">Reference proteome</keyword>
<dbReference type="CDD" id="cd00075">
    <property type="entry name" value="HATPase"/>
    <property type="match status" value="1"/>
</dbReference>
<dbReference type="GO" id="GO:0000155">
    <property type="term" value="F:phosphorelay sensor kinase activity"/>
    <property type="evidence" value="ECO:0007669"/>
    <property type="project" value="InterPro"/>
</dbReference>
<sequence>MKQLKKSIIRYFILFALLLSLAKSLLDGGFDWIMEGITDEAVAVSAILVYLLISILCFLLISIWYTWIINKKILAETNRQLNERNMLYANIVHDLKTPMTLIMGFSQALKEGRITDADKEDTVETIYNKTKKANELLDLLFQYTKLSTDEYQMYLEKTDICRLVRESVAMNYEVFEEKQLKIEIDIPDYPMIREVDHLELARAINNLLINAHQHNRNGSRVLVKIIEMGQKIKIVVADNGEAIDQELAVRIFEPFICADESRNSKDGSGLGLAIAKKIVEKHQGRLFIDDGISGYTKGFIIEF</sequence>